<dbReference type="EMBL" id="JAWDJW010008620">
    <property type="protein sequence ID" value="KAK3060370.1"/>
    <property type="molecule type" value="Genomic_DNA"/>
</dbReference>
<accession>A0ACC3D184</accession>
<evidence type="ECO:0000313" key="1">
    <source>
        <dbReference type="EMBL" id="KAK3060370.1"/>
    </source>
</evidence>
<organism evidence="1 2">
    <name type="scientific">Coniosporium uncinatum</name>
    <dbReference type="NCBI Taxonomy" id="93489"/>
    <lineage>
        <taxon>Eukaryota</taxon>
        <taxon>Fungi</taxon>
        <taxon>Dikarya</taxon>
        <taxon>Ascomycota</taxon>
        <taxon>Pezizomycotina</taxon>
        <taxon>Dothideomycetes</taxon>
        <taxon>Dothideomycetes incertae sedis</taxon>
        <taxon>Coniosporium</taxon>
    </lineage>
</organism>
<keyword evidence="2" id="KW-1185">Reference proteome</keyword>
<comment type="caution">
    <text evidence="1">The sequence shown here is derived from an EMBL/GenBank/DDBJ whole genome shotgun (WGS) entry which is preliminary data.</text>
</comment>
<sequence>MRLHLLPSLLLAQVFSFTSAWPSPSGSLGKRDAEFVQVRTKLTHDHSGRKGDPNEKYFHESTFNPHYDGRFAEKTLPEEDRHKHLTALLQSYLSIMHAIGAETWLMHGSLLGWWWNRKILPWDSDVDVQVSESSIRFLADFYNMTVHRFKLPGINMEEGRKYMLEVNPHWSNATVEDRYNMIDARWIDTDTGLFIDITAVRKDRTAEAGGKKGYLMCKDKHRYKEDDIFPLRTSEYEGVKVKIPYAYADLLQEEYGPEALVQKSYENHIFNSEKLEWIPIGRVRQSQLPPNIFRPPRVIVDEDAPH</sequence>
<reference evidence="1" key="1">
    <citation type="submission" date="2024-09" db="EMBL/GenBank/DDBJ databases">
        <title>Black Yeasts Isolated from many extreme environments.</title>
        <authorList>
            <person name="Coleine C."/>
            <person name="Stajich J.E."/>
            <person name="Selbmann L."/>
        </authorList>
    </citation>
    <scope>NUCLEOTIDE SEQUENCE</scope>
    <source>
        <strain evidence="1">CCFEE 5737</strain>
    </source>
</reference>
<dbReference type="Proteomes" id="UP001186974">
    <property type="component" value="Unassembled WGS sequence"/>
</dbReference>
<gene>
    <name evidence="1" type="ORF">LTS18_008689</name>
</gene>
<protein>
    <submittedName>
        <fullName evidence="1">Uncharacterized protein</fullName>
    </submittedName>
</protein>
<name>A0ACC3D184_9PEZI</name>
<proteinExistence type="predicted"/>
<evidence type="ECO:0000313" key="2">
    <source>
        <dbReference type="Proteomes" id="UP001186974"/>
    </source>
</evidence>